<dbReference type="AlphaFoldDB" id="A0AAV1QQA9"/>
<evidence type="ECO:0000256" key="1">
    <source>
        <dbReference type="SAM" id="MobiDB-lite"/>
    </source>
</evidence>
<evidence type="ECO:0000313" key="3">
    <source>
        <dbReference type="Proteomes" id="UP001314170"/>
    </source>
</evidence>
<comment type="caution">
    <text evidence="2">The sequence shown here is derived from an EMBL/GenBank/DDBJ whole genome shotgun (WGS) entry which is preliminary data.</text>
</comment>
<feature type="compositionally biased region" description="Basic and acidic residues" evidence="1">
    <location>
        <begin position="50"/>
        <end position="59"/>
    </location>
</feature>
<keyword evidence="3" id="KW-1185">Reference proteome</keyword>
<protein>
    <submittedName>
        <fullName evidence="2">Uncharacterized protein</fullName>
    </submittedName>
</protein>
<organism evidence="2 3">
    <name type="scientific">Dovyalis caffra</name>
    <dbReference type="NCBI Taxonomy" id="77055"/>
    <lineage>
        <taxon>Eukaryota</taxon>
        <taxon>Viridiplantae</taxon>
        <taxon>Streptophyta</taxon>
        <taxon>Embryophyta</taxon>
        <taxon>Tracheophyta</taxon>
        <taxon>Spermatophyta</taxon>
        <taxon>Magnoliopsida</taxon>
        <taxon>eudicotyledons</taxon>
        <taxon>Gunneridae</taxon>
        <taxon>Pentapetalae</taxon>
        <taxon>rosids</taxon>
        <taxon>fabids</taxon>
        <taxon>Malpighiales</taxon>
        <taxon>Salicaceae</taxon>
        <taxon>Flacourtieae</taxon>
        <taxon>Dovyalis</taxon>
    </lineage>
</organism>
<dbReference type="EMBL" id="CAWUPB010000209">
    <property type="protein sequence ID" value="CAK7323927.1"/>
    <property type="molecule type" value="Genomic_DNA"/>
</dbReference>
<name>A0AAV1QQA9_9ROSI</name>
<evidence type="ECO:0000313" key="2">
    <source>
        <dbReference type="EMBL" id="CAK7323927.1"/>
    </source>
</evidence>
<sequence length="117" mass="13042">MTKESRNGTYNIVMGTRLVESNHSAVTTSASTSAISATHSIQFKIPSSSSDDKQCEKCGKKQRLPNNNKKMTSKWKEEKGVIETEEGNEMDYDKGKFVVNAKLKVKAINYHELEVLG</sequence>
<reference evidence="2 3" key="1">
    <citation type="submission" date="2024-01" db="EMBL/GenBank/DDBJ databases">
        <authorList>
            <person name="Waweru B."/>
        </authorList>
    </citation>
    <scope>NUCLEOTIDE SEQUENCE [LARGE SCALE GENOMIC DNA]</scope>
</reference>
<dbReference type="Proteomes" id="UP001314170">
    <property type="component" value="Unassembled WGS sequence"/>
</dbReference>
<accession>A0AAV1QQA9</accession>
<gene>
    <name evidence="2" type="ORF">DCAF_LOCUS1557</name>
</gene>
<proteinExistence type="predicted"/>
<feature type="region of interest" description="Disordered" evidence="1">
    <location>
        <begin position="46"/>
        <end position="76"/>
    </location>
</feature>